<dbReference type="Gene3D" id="3.90.180.10">
    <property type="entry name" value="Medium-chain alcohol dehydrogenases, catalytic domain"/>
    <property type="match status" value="1"/>
</dbReference>
<dbReference type="SUPFAM" id="SSF51735">
    <property type="entry name" value="NAD(P)-binding Rossmann-fold domains"/>
    <property type="match status" value="1"/>
</dbReference>
<feature type="domain" description="Alcohol dehydrogenase-like C-terminal" evidence="2">
    <location>
        <begin position="160"/>
        <end position="292"/>
    </location>
</feature>
<gene>
    <name evidence="4" type="ORF">P2G67_09555</name>
</gene>
<name>A0ABT5YNA5_9PROT</name>
<keyword evidence="1" id="KW-0560">Oxidoreductase</keyword>
<dbReference type="PANTHER" id="PTHR43205:SF7">
    <property type="entry name" value="PROSTAGLANDIN REDUCTASE 1"/>
    <property type="match status" value="1"/>
</dbReference>
<evidence type="ECO:0000259" key="2">
    <source>
        <dbReference type="Pfam" id="PF00107"/>
    </source>
</evidence>
<protein>
    <submittedName>
        <fullName evidence="4">NADP-dependent oxidoreductase</fullName>
    </submittedName>
</protein>
<keyword evidence="5" id="KW-1185">Reference proteome</keyword>
<dbReference type="EMBL" id="JARHUD010000005">
    <property type="protein sequence ID" value="MDF2096220.1"/>
    <property type="molecule type" value="Genomic_DNA"/>
</dbReference>
<dbReference type="CDD" id="cd05288">
    <property type="entry name" value="PGDH"/>
    <property type="match status" value="1"/>
</dbReference>
<dbReference type="PANTHER" id="PTHR43205">
    <property type="entry name" value="PROSTAGLANDIN REDUCTASE"/>
    <property type="match status" value="1"/>
</dbReference>
<dbReference type="InterPro" id="IPR036291">
    <property type="entry name" value="NAD(P)-bd_dom_sf"/>
</dbReference>
<comment type="caution">
    <text evidence="4">The sequence shown here is derived from an EMBL/GenBank/DDBJ whole genome shotgun (WGS) entry which is preliminary data.</text>
</comment>
<dbReference type="Pfam" id="PF00107">
    <property type="entry name" value="ADH_zinc_N"/>
    <property type="match status" value="1"/>
</dbReference>
<evidence type="ECO:0000313" key="4">
    <source>
        <dbReference type="EMBL" id="MDF2096220.1"/>
    </source>
</evidence>
<accession>A0ABT5YNA5</accession>
<dbReference type="InterPro" id="IPR011032">
    <property type="entry name" value="GroES-like_sf"/>
</dbReference>
<feature type="domain" description="Oxidoreductase N-terminal" evidence="3">
    <location>
        <begin position="6"/>
        <end position="111"/>
    </location>
</feature>
<dbReference type="Gene3D" id="3.40.50.720">
    <property type="entry name" value="NAD(P)-binding Rossmann-like Domain"/>
    <property type="match status" value="1"/>
</dbReference>
<organism evidence="4 5">
    <name type="scientific">Aquibaculum arenosum</name>
    <dbReference type="NCBI Taxonomy" id="3032591"/>
    <lineage>
        <taxon>Bacteria</taxon>
        <taxon>Pseudomonadati</taxon>
        <taxon>Pseudomonadota</taxon>
        <taxon>Alphaproteobacteria</taxon>
        <taxon>Rhodospirillales</taxon>
        <taxon>Rhodovibrionaceae</taxon>
        <taxon>Aquibaculum</taxon>
    </lineage>
</organism>
<dbReference type="RefSeq" id="WP_275822420.1">
    <property type="nucleotide sequence ID" value="NZ_JARHUD010000005.1"/>
</dbReference>
<dbReference type="InterPro" id="IPR013149">
    <property type="entry name" value="ADH-like_C"/>
</dbReference>
<evidence type="ECO:0000259" key="3">
    <source>
        <dbReference type="Pfam" id="PF16884"/>
    </source>
</evidence>
<dbReference type="InterPro" id="IPR041694">
    <property type="entry name" value="ADH_N_2"/>
</dbReference>
<sequence>MTTTNRRMVLARRPVPAVAEDCFRLEESSIPEPGEGQFLVRVHWLSIDPAMRGWIADGPNYSPPVPLGEVMRSFTVGQVTASRHPDFPEGTWVSGRQGWQEWALSDGSDIDRIADPADGPLSYNLHLWGMTGLTAYLGLTMVGQPQAGETVAVSTAAGSVGSIVGQVARILGCRTVGFTGGPAKVAQCLEEFRYDAAIDYKASPDLAADLAAAAPDGIDVYYDNTGGPISDAVMERINVGARIVVVGTMAIPSSTPPPQGPRYNRAILVKRARMQGFLVLDHFHRLQEAVDQLGQWYREGRIHVREDVGDGLESAPRQLLRLLAGENEGKALVRLVS</sequence>
<evidence type="ECO:0000256" key="1">
    <source>
        <dbReference type="ARBA" id="ARBA00023002"/>
    </source>
</evidence>
<dbReference type="SUPFAM" id="SSF50129">
    <property type="entry name" value="GroES-like"/>
    <property type="match status" value="1"/>
</dbReference>
<dbReference type="Proteomes" id="UP001215503">
    <property type="component" value="Unassembled WGS sequence"/>
</dbReference>
<proteinExistence type="predicted"/>
<dbReference type="InterPro" id="IPR045010">
    <property type="entry name" value="MDR_fam"/>
</dbReference>
<evidence type="ECO:0000313" key="5">
    <source>
        <dbReference type="Proteomes" id="UP001215503"/>
    </source>
</evidence>
<dbReference type="Pfam" id="PF16884">
    <property type="entry name" value="ADH_N_2"/>
    <property type="match status" value="1"/>
</dbReference>
<reference evidence="4 5" key="1">
    <citation type="submission" date="2023-03" db="EMBL/GenBank/DDBJ databases">
        <title>Fodinicurvata sp. CAU 1616 isolated from sea sendiment.</title>
        <authorList>
            <person name="Kim W."/>
        </authorList>
    </citation>
    <scope>NUCLEOTIDE SEQUENCE [LARGE SCALE GENOMIC DNA]</scope>
    <source>
        <strain evidence="4 5">CAU 1616</strain>
    </source>
</reference>